<dbReference type="Proteomes" id="UP000077069">
    <property type="component" value="Unassembled WGS sequence"/>
</dbReference>
<dbReference type="GeneID" id="28768717"/>
<feature type="transmembrane region" description="Helical" evidence="1">
    <location>
        <begin position="12"/>
        <end position="30"/>
    </location>
</feature>
<keyword evidence="1" id="KW-0472">Membrane</keyword>
<dbReference type="OrthoDB" id="5428055at2759"/>
<dbReference type="AlphaFoldDB" id="A0A177BYD0"/>
<evidence type="ECO:0000313" key="2">
    <source>
        <dbReference type="EMBL" id="OAG00363.1"/>
    </source>
</evidence>
<dbReference type="RefSeq" id="XP_018030728.1">
    <property type="nucleotide sequence ID" value="XM_018185231.1"/>
</dbReference>
<dbReference type="EMBL" id="KV441559">
    <property type="protein sequence ID" value="OAG00363.1"/>
    <property type="molecule type" value="Genomic_DNA"/>
</dbReference>
<keyword evidence="1" id="KW-0812">Transmembrane</keyword>
<reference evidence="2 3" key="1">
    <citation type="submission" date="2016-05" db="EMBL/GenBank/DDBJ databases">
        <title>Comparative analysis of secretome profiles of manganese(II)-oxidizing ascomycete fungi.</title>
        <authorList>
            <consortium name="DOE Joint Genome Institute"/>
            <person name="Zeiner C.A."/>
            <person name="Purvine S.O."/>
            <person name="Zink E.M."/>
            <person name="Wu S."/>
            <person name="Pasa-Tolic L."/>
            <person name="Chaput D.L."/>
            <person name="Haridas S."/>
            <person name="Grigoriev I.V."/>
            <person name="Santelli C.M."/>
            <person name="Hansel C.M."/>
        </authorList>
    </citation>
    <scope>NUCLEOTIDE SEQUENCE [LARGE SCALE GENOMIC DNA]</scope>
    <source>
        <strain evidence="2 3">AP3s5-JAC2a</strain>
    </source>
</reference>
<organism evidence="2 3">
    <name type="scientific">Paraphaeosphaeria sporulosa</name>
    <dbReference type="NCBI Taxonomy" id="1460663"/>
    <lineage>
        <taxon>Eukaryota</taxon>
        <taxon>Fungi</taxon>
        <taxon>Dikarya</taxon>
        <taxon>Ascomycota</taxon>
        <taxon>Pezizomycotina</taxon>
        <taxon>Dothideomycetes</taxon>
        <taxon>Pleosporomycetidae</taxon>
        <taxon>Pleosporales</taxon>
        <taxon>Massarineae</taxon>
        <taxon>Didymosphaeriaceae</taxon>
        <taxon>Paraphaeosphaeria</taxon>
    </lineage>
</organism>
<accession>A0A177BYD0</accession>
<proteinExistence type="predicted"/>
<name>A0A177BYD0_9PLEO</name>
<keyword evidence="3" id="KW-1185">Reference proteome</keyword>
<dbReference type="InParanoid" id="A0A177BYD0"/>
<evidence type="ECO:0000256" key="1">
    <source>
        <dbReference type="SAM" id="Phobius"/>
    </source>
</evidence>
<sequence length="111" mass="12631">MAELVNMNQFMTAIVIVVGYLSIQGEIFGYRKTAKSFFVSATILSFMLYLLNLMVFLLRHYLRGKGAPTRILTRQLDQFLLDRENNGKVNGHSLVSGLMLVQENCRDAQLN</sequence>
<gene>
    <name evidence="2" type="ORF">CC84DRAFT_1263347</name>
</gene>
<protein>
    <submittedName>
        <fullName evidence="2">Uncharacterized protein</fullName>
    </submittedName>
</protein>
<feature type="transmembrane region" description="Helical" evidence="1">
    <location>
        <begin position="36"/>
        <end position="58"/>
    </location>
</feature>
<keyword evidence="1" id="KW-1133">Transmembrane helix</keyword>
<evidence type="ECO:0000313" key="3">
    <source>
        <dbReference type="Proteomes" id="UP000077069"/>
    </source>
</evidence>